<accession>A0A949UTT5</accession>
<dbReference type="EMBL" id="JAHRVA010000005">
    <property type="protein sequence ID" value="MBV2144419.1"/>
    <property type="molecule type" value="Genomic_DNA"/>
</dbReference>
<evidence type="ECO:0000313" key="1">
    <source>
        <dbReference type="EMBL" id="MBV2144419.1"/>
    </source>
</evidence>
<reference evidence="1 2" key="1">
    <citation type="submission" date="2021-06" db="EMBL/GenBank/DDBJ databases">
        <title>Falsochrobactrum tianjin sp.nov., a new petroleum-degrading bacteria isolated from oily soils.</title>
        <authorList>
            <person name="Chen G."/>
            <person name="Chen H."/>
            <person name="Tian J."/>
            <person name="Qing J."/>
            <person name="Zhong L."/>
            <person name="Ma W."/>
            <person name="Song Y."/>
            <person name="Cui X."/>
            <person name="Yan B."/>
        </authorList>
    </citation>
    <scope>NUCLEOTIDE SEQUENCE [LARGE SCALE GENOMIC DNA]</scope>
    <source>
        <strain evidence="1 2">TDYN1</strain>
    </source>
</reference>
<keyword evidence="2" id="KW-1185">Reference proteome</keyword>
<dbReference type="Proteomes" id="UP000752297">
    <property type="component" value="Unassembled WGS sequence"/>
</dbReference>
<protein>
    <submittedName>
        <fullName evidence="1">Helix-turn-helix domain-containing protein</fullName>
    </submittedName>
</protein>
<dbReference type="AlphaFoldDB" id="A0A949UTT5"/>
<proteinExistence type="predicted"/>
<gene>
    <name evidence="1" type="ORF">KUG47_13035</name>
</gene>
<comment type="caution">
    <text evidence="1">The sequence shown here is derived from an EMBL/GenBank/DDBJ whole genome shotgun (WGS) entry which is preliminary data.</text>
</comment>
<dbReference type="RefSeq" id="WP_217678406.1">
    <property type="nucleotide sequence ID" value="NZ_JAHRVA010000005.1"/>
</dbReference>
<evidence type="ECO:0000313" key="2">
    <source>
        <dbReference type="Proteomes" id="UP000752297"/>
    </source>
</evidence>
<sequence>MKSTTCNLHGITEMTPERFDRMMGTPPNGGSTLAIESLWGTRTIARFMGVSVDFVRKLEMEEATFPARRRGGRLYVTKTEVVVWLAKGRGKTS</sequence>
<organism evidence="1 2">
    <name type="scientific">Falsochrobactrum tianjinense</name>
    <dbReference type="NCBI Taxonomy" id="2706015"/>
    <lineage>
        <taxon>Bacteria</taxon>
        <taxon>Pseudomonadati</taxon>
        <taxon>Pseudomonadota</taxon>
        <taxon>Alphaproteobacteria</taxon>
        <taxon>Hyphomicrobiales</taxon>
        <taxon>Brucellaceae</taxon>
        <taxon>Falsochrobactrum</taxon>
    </lineage>
</organism>
<name>A0A949UTT5_9HYPH</name>